<evidence type="ECO:0000256" key="1">
    <source>
        <dbReference type="ARBA" id="ARBA00022737"/>
    </source>
</evidence>
<dbReference type="Proteomes" id="UP000683360">
    <property type="component" value="Unassembled WGS sequence"/>
</dbReference>
<evidence type="ECO:0000313" key="5">
    <source>
        <dbReference type="Proteomes" id="UP000683360"/>
    </source>
</evidence>
<dbReference type="SUPFAM" id="SSF52540">
    <property type="entry name" value="P-loop containing nucleoside triphosphate hydrolases"/>
    <property type="match status" value="1"/>
</dbReference>
<accession>A0A8S3RY62</accession>
<dbReference type="Gene3D" id="3.30.70.1390">
    <property type="entry name" value="ROC domain from the Parkinson's disease-associated leucine-rich repeat kinase 2"/>
    <property type="match status" value="1"/>
</dbReference>
<dbReference type="Pfam" id="PF08477">
    <property type="entry name" value="Roc"/>
    <property type="match status" value="1"/>
</dbReference>
<gene>
    <name evidence="4" type="ORF">MEDL_25376</name>
</gene>
<protein>
    <recommendedName>
        <fullName evidence="3">COR domain-containing protein</fullName>
    </recommendedName>
</protein>
<dbReference type="Gene3D" id="3.40.50.300">
    <property type="entry name" value="P-loop containing nucleotide triphosphate hydrolases"/>
    <property type="match status" value="1"/>
</dbReference>
<dbReference type="Gene3D" id="1.10.10.10">
    <property type="entry name" value="Winged helix-like DNA-binding domain superfamily/Winged helix DNA-binding domain"/>
    <property type="match status" value="1"/>
</dbReference>
<dbReference type="InterPro" id="IPR036388">
    <property type="entry name" value="WH-like_DNA-bd_sf"/>
</dbReference>
<dbReference type="AlphaFoldDB" id="A0A8S3RY62"/>
<evidence type="ECO:0000256" key="2">
    <source>
        <dbReference type="SAM" id="MobiDB-lite"/>
    </source>
</evidence>
<dbReference type="InterPro" id="IPR027417">
    <property type="entry name" value="P-loop_NTPase"/>
</dbReference>
<keyword evidence="5" id="KW-1185">Reference proteome</keyword>
<dbReference type="PANTHER" id="PTHR47679:SF2">
    <property type="entry name" value="C-TERMINAL OF ROC (COR) DOMAIN-CONTAINING PROTEIN"/>
    <property type="match status" value="1"/>
</dbReference>
<name>A0A8S3RY62_MYTED</name>
<dbReference type="PANTHER" id="PTHR47679">
    <property type="entry name" value="PROTEIN TORNADO 1"/>
    <property type="match status" value="1"/>
</dbReference>
<sequence>MTRIHTSLEQITTDLINDATYVAAASNQTPGKENTVDLAEKKENRDEDRRMPISSDISEEMKNKKLGNMDQILSEVKKEYEEMSSNDMVECGLWDFAGQKEYYVTHQTFLTQNAIYLIVADLTEDIVTRKMEKDLNYKGIGEHIQFWFDSIHCFCKDTSTDHHLNPPVILVCTGTDKINKSDLKAREETFRKQINSIAWKNRTCNHKRKICFISNTEYCENDFKDLKNEIAKIAKEMDYFGEKLPTRWIQLEIALSKLTNLKKINIISLKEVADLARHLGLIQKEKELFVFLNYQHQIGNIIFFKDISDYIILQPNWLVKCFRCLVCDNQPHKRNENWLRSIEMSKLEFTGKLSENLIVQLFEKEPTLEFDKHKDHLLKVMEKFDIIIKPTLNRKSGDECQKSYYVPCMISHESKLDDIKNTFGVAESHCTPWLVIEFDFLPTAYFNHIMFNYIANYEVCEGRSGEPAIYCGKAVFWLDEDKSNILVICFSHNAISIQIWKWEVVTDDIYTNIIYELCNKIEQLIKDFGHNISYDIKAKCSLGNYADASGRISLHVQLRNRVQYRCEEHNIMHNTDNIIGTWLQPAIAYEHSRDSNKTRELLSFKSQKRMKAHDSGITLAEASSSKYLKDNSKSAGQNSGKLVEDLKENEGCKYICTCTLQMEGVILECSTLLGNYWQSSDRIS</sequence>
<feature type="compositionally biased region" description="Basic and acidic residues" evidence="2">
    <location>
        <begin position="34"/>
        <end position="49"/>
    </location>
</feature>
<organism evidence="4 5">
    <name type="scientific">Mytilus edulis</name>
    <name type="common">Blue mussel</name>
    <dbReference type="NCBI Taxonomy" id="6550"/>
    <lineage>
        <taxon>Eukaryota</taxon>
        <taxon>Metazoa</taxon>
        <taxon>Spiralia</taxon>
        <taxon>Lophotrochozoa</taxon>
        <taxon>Mollusca</taxon>
        <taxon>Bivalvia</taxon>
        <taxon>Autobranchia</taxon>
        <taxon>Pteriomorphia</taxon>
        <taxon>Mytilida</taxon>
        <taxon>Mytiloidea</taxon>
        <taxon>Mytilidae</taxon>
        <taxon>Mytilinae</taxon>
        <taxon>Mytilus</taxon>
    </lineage>
</organism>
<comment type="caution">
    <text evidence="4">The sequence shown here is derived from an EMBL/GenBank/DDBJ whole genome shotgun (WGS) entry which is preliminary data.</text>
</comment>
<keyword evidence="1" id="KW-0677">Repeat</keyword>
<dbReference type="EMBL" id="CAJPWZ010001257">
    <property type="protein sequence ID" value="CAG2211294.1"/>
    <property type="molecule type" value="Genomic_DNA"/>
</dbReference>
<feature type="domain" description="COR" evidence="3">
    <location>
        <begin position="245"/>
        <end position="399"/>
    </location>
</feature>
<dbReference type="OrthoDB" id="6144248at2759"/>
<reference evidence="4" key="1">
    <citation type="submission" date="2021-03" db="EMBL/GenBank/DDBJ databases">
        <authorList>
            <person name="Bekaert M."/>
        </authorList>
    </citation>
    <scope>NUCLEOTIDE SEQUENCE</scope>
</reference>
<evidence type="ECO:0000259" key="3">
    <source>
        <dbReference type="Pfam" id="PF16095"/>
    </source>
</evidence>
<dbReference type="Pfam" id="PF16095">
    <property type="entry name" value="COR-A"/>
    <property type="match status" value="1"/>
</dbReference>
<feature type="region of interest" description="Disordered" evidence="2">
    <location>
        <begin position="26"/>
        <end position="49"/>
    </location>
</feature>
<dbReference type="InterPro" id="IPR032171">
    <property type="entry name" value="COR-A"/>
</dbReference>
<evidence type="ECO:0000313" key="4">
    <source>
        <dbReference type="EMBL" id="CAG2211294.1"/>
    </source>
</evidence>
<proteinExistence type="predicted"/>